<feature type="domain" description="C3H1-type" evidence="2">
    <location>
        <begin position="31"/>
        <end position="59"/>
    </location>
</feature>
<keyword evidence="1" id="KW-0862">Zinc</keyword>
<accession>A0AAV0ZJG9</accession>
<proteinExistence type="predicted"/>
<evidence type="ECO:0000313" key="3">
    <source>
        <dbReference type="EMBL" id="CAI8597934.1"/>
    </source>
</evidence>
<dbReference type="Proteomes" id="UP001157006">
    <property type="component" value="Chromosome 2"/>
</dbReference>
<reference evidence="3 4" key="1">
    <citation type="submission" date="2023-01" db="EMBL/GenBank/DDBJ databases">
        <authorList>
            <person name="Kreplak J."/>
        </authorList>
    </citation>
    <scope>NUCLEOTIDE SEQUENCE [LARGE SCALE GENOMIC DNA]</scope>
</reference>
<dbReference type="GO" id="GO:0008270">
    <property type="term" value="F:zinc ion binding"/>
    <property type="evidence" value="ECO:0007669"/>
    <property type="project" value="UniProtKB-KW"/>
</dbReference>
<dbReference type="InterPro" id="IPR000571">
    <property type="entry name" value="Znf_CCCH"/>
</dbReference>
<dbReference type="EMBL" id="OX451737">
    <property type="protein sequence ID" value="CAI8597934.1"/>
    <property type="molecule type" value="Genomic_DNA"/>
</dbReference>
<evidence type="ECO:0000259" key="2">
    <source>
        <dbReference type="PROSITE" id="PS50103"/>
    </source>
</evidence>
<gene>
    <name evidence="3" type="ORF">VFH_II104280</name>
</gene>
<evidence type="ECO:0000256" key="1">
    <source>
        <dbReference type="PROSITE-ProRule" id="PRU00723"/>
    </source>
</evidence>
<feature type="zinc finger region" description="C3H1-type" evidence="1">
    <location>
        <begin position="31"/>
        <end position="59"/>
    </location>
</feature>
<keyword evidence="1" id="KW-0863">Zinc-finger</keyword>
<protein>
    <recommendedName>
        <fullName evidence="2">C3H1-type domain-containing protein</fullName>
    </recommendedName>
</protein>
<dbReference type="PROSITE" id="PS50103">
    <property type="entry name" value="ZF_C3H1"/>
    <property type="match status" value="1"/>
</dbReference>
<sequence length="142" mass="15677">MNNQTLLRYPPRKQPLYLQEYEYLEESISAINGEQSCTHYTQCGIYKFGSACRFDHPMVSQIYSSSVSSLFDMSVALYPFGLSIGSLAPSFSSYELRCELASGSSIESASSRMSSSVNSLIVLVRLTLSIIVPVSQSSRQSS</sequence>
<organism evidence="3 4">
    <name type="scientific">Vicia faba</name>
    <name type="common">Broad bean</name>
    <name type="synonym">Faba vulgaris</name>
    <dbReference type="NCBI Taxonomy" id="3906"/>
    <lineage>
        <taxon>Eukaryota</taxon>
        <taxon>Viridiplantae</taxon>
        <taxon>Streptophyta</taxon>
        <taxon>Embryophyta</taxon>
        <taxon>Tracheophyta</taxon>
        <taxon>Spermatophyta</taxon>
        <taxon>Magnoliopsida</taxon>
        <taxon>eudicotyledons</taxon>
        <taxon>Gunneridae</taxon>
        <taxon>Pentapetalae</taxon>
        <taxon>rosids</taxon>
        <taxon>fabids</taxon>
        <taxon>Fabales</taxon>
        <taxon>Fabaceae</taxon>
        <taxon>Papilionoideae</taxon>
        <taxon>50 kb inversion clade</taxon>
        <taxon>NPAAA clade</taxon>
        <taxon>Hologalegina</taxon>
        <taxon>IRL clade</taxon>
        <taxon>Fabeae</taxon>
        <taxon>Vicia</taxon>
    </lineage>
</organism>
<keyword evidence="4" id="KW-1185">Reference proteome</keyword>
<name>A0AAV0ZJG9_VICFA</name>
<dbReference type="AlphaFoldDB" id="A0AAV0ZJG9"/>
<evidence type="ECO:0000313" key="4">
    <source>
        <dbReference type="Proteomes" id="UP001157006"/>
    </source>
</evidence>
<keyword evidence="1" id="KW-0479">Metal-binding</keyword>